<dbReference type="RefSeq" id="WP_185133268.1">
    <property type="nucleotide sequence ID" value="NZ_JACJVO010000051.1"/>
</dbReference>
<gene>
    <name evidence="2" type="ORF">H7C18_32390</name>
</gene>
<accession>A0A7X0ST37</accession>
<comment type="similarity">
    <text evidence="1">Belongs to the cycloisomerase 2 family.</text>
</comment>
<dbReference type="AlphaFoldDB" id="A0A7X0ST37"/>
<protein>
    <submittedName>
        <fullName evidence="2">Lactonase family protein</fullName>
    </submittedName>
</protein>
<evidence type="ECO:0000256" key="1">
    <source>
        <dbReference type="ARBA" id="ARBA00005564"/>
    </source>
</evidence>
<dbReference type="PANTHER" id="PTHR30344">
    <property type="entry name" value="6-PHOSPHOGLUCONOLACTONASE-RELATED"/>
    <property type="match status" value="1"/>
</dbReference>
<dbReference type="SUPFAM" id="SSF75011">
    <property type="entry name" value="3-carboxy-cis,cis-mucoante lactonizing enzyme"/>
    <property type="match status" value="1"/>
</dbReference>
<dbReference type="InterPro" id="IPR019405">
    <property type="entry name" value="Lactonase_7-beta_prop"/>
</dbReference>
<comment type="caution">
    <text evidence="2">The sequence shown here is derived from an EMBL/GenBank/DDBJ whole genome shotgun (WGS) entry which is preliminary data.</text>
</comment>
<dbReference type="GO" id="GO:0005829">
    <property type="term" value="C:cytosol"/>
    <property type="evidence" value="ECO:0007669"/>
    <property type="project" value="TreeGrafter"/>
</dbReference>
<dbReference type="Gene3D" id="2.130.10.10">
    <property type="entry name" value="YVTN repeat-like/Quinoprotein amine dehydrogenase"/>
    <property type="match status" value="1"/>
</dbReference>
<dbReference type="PANTHER" id="PTHR30344:SF1">
    <property type="entry name" value="6-PHOSPHOGLUCONOLACTONASE"/>
    <property type="match status" value="1"/>
</dbReference>
<proteinExistence type="inferred from homology"/>
<name>A0A7X0ST37_9BACL</name>
<evidence type="ECO:0000313" key="2">
    <source>
        <dbReference type="EMBL" id="MBB6735620.1"/>
    </source>
</evidence>
<dbReference type="Pfam" id="PF10282">
    <property type="entry name" value="Lactonase"/>
    <property type="match status" value="1"/>
</dbReference>
<dbReference type="EMBL" id="JACJVO010000051">
    <property type="protein sequence ID" value="MBB6735620.1"/>
    <property type="molecule type" value="Genomic_DNA"/>
</dbReference>
<evidence type="ECO:0000313" key="3">
    <source>
        <dbReference type="Proteomes" id="UP000564644"/>
    </source>
</evidence>
<sequence>MRDNDGNPVYVFAGSYGSAGQEGIHLLTLDREAGTWERIGGAAGVENPSFLALHPNGEWLYAVSETNGGAVVSFSFDLESAAFQERNRQPSEGDAPCHLHVDRTGRWLLAVNYTSGSVCLYPIEPTGQIGPIADFIRHEGQGPRADRQEGPHAHSAFPIPGTDDWVVSDLGTDGLYVYRLDAEAGKLVLRCRTSEQPGAGPRHAAFHPKQPILYVIEELSCEVAVYRYDSARTDKPLEQLQRLSTLPDGFSGENTCADIHLTASGRYLYGSNRGHDSVAVFRVTDEGLLEANGHASTLGRTPRNFAVLGDEWLLAANQDSDEVQSLRIGPDGVPAASGRSIRLAKPVCLQIVSAK</sequence>
<dbReference type="Proteomes" id="UP000564644">
    <property type="component" value="Unassembled WGS sequence"/>
</dbReference>
<dbReference type="InterPro" id="IPR015943">
    <property type="entry name" value="WD40/YVTN_repeat-like_dom_sf"/>
</dbReference>
<organism evidence="2 3">
    <name type="scientific">Cohnella zeiphila</name>
    <dbReference type="NCBI Taxonomy" id="2761120"/>
    <lineage>
        <taxon>Bacteria</taxon>
        <taxon>Bacillati</taxon>
        <taxon>Bacillota</taxon>
        <taxon>Bacilli</taxon>
        <taxon>Bacillales</taxon>
        <taxon>Paenibacillaceae</taxon>
        <taxon>Cohnella</taxon>
    </lineage>
</organism>
<dbReference type="InterPro" id="IPR050282">
    <property type="entry name" value="Cycloisomerase_2"/>
</dbReference>
<keyword evidence="3" id="KW-1185">Reference proteome</keyword>
<dbReference type="GO" id="GO:0017057">
    <property type="term" value="F:6-phosphogluconolactonase activity"/>
    <property type="evidence" value="ECO:0007669"/>
    <property type="project" value="TreeGrafter"/>
</dbReference>
<reference evidence="2 3" key="1">
    <citation type="submission" date="2020-08" db="EMBL/GenBank/DDBJ databases">
        <title>Cohnella phylogeny.</title>
        <authorList>
            <person name="Dunlap C."/>
        </authorList>
    </citation>
    <scope>NUCLEOTIDE SEQUENCE [LARGE SCALE GENOMIC DNA]</scope>
    <source>
        <strain evidence="2 3">CBP 2801</strain>
    </source>
</reference>